<evidence type="ECO:0000313" key="2">
    <source>
        <dbReference type="EMBL" id="MCS0638354.1"/>
    </source>
</evidence>
<comment type="caution">
    <text evidence="2">The sequence shown here is derived from an EMBL/GenBank/DDBJ whole genome shotgun (WGS) entry which is preliminary data.</text>
</comment>
<dbReference type="RefSeq" id="WP_258789627.1">
    <property type="nucleotide sequence ID" value="NZ_JANUGQ010000021.1"/>
</dbReference>
<dbReference type="InterPro" id="IPR036812">
    <property type="entry name" value="NAD(P)_OxRdtase_dom_sf"/>
</dbReference>
<dbReference type="InterPro" id="IPR023210">
    <property type="entry name" value="NADP_OxRdtase_dom"/>
</dbReference>
<dbReference type="Proteomes" id="UP001431313">
    <property type="component" value="Unassembled WGS sequence"/>
</dbReference>
<dbReference type="Gene3D" id="3.20.20.100">
    <property type="entry name" value="NADP-dependent oxidoreductase domain"/>
    <property type="match status" value="1"/>
</dbReference>
<dbReference type="EMBL" id="JANUGQ010000021">
    <property type="protein sequence ID" value="MCS0638354.1"/>
    <property type="molecule type" value="Genomic_DNA"/>
</dbReference>
<dbReference type="Pfam" id="PF00248">
    <property type="entry name" value="Aldo_ket_red"/>
    <property type="match status" value="1"/>
</dbReference>
<keyword evidence="3" id="KW-1185">Reference proteome</keyword>
<evidence type="ECO:0000259" key="1">
    <source>
        <dbReference type="Pfam" id="PF00248"/>
    </source>
</evidence>
<organism evidence="2 3">
    <name type="scientific">Streptomyces pyxinae</name>
    <dbReference type="NCBI Taxonomy" id="2970734"/>
    <lineage>
        <taxon>Bacteria</taxon>
        <taxon>Bacillati</taxon>
        <taxon>Actinomycetota</taxon>
        <taxon>Actinomycetes</taxon>
        <taxon>Kitasatosporales</taxon>
        <taxon>Streptomycetaceae</taxon>
        <taxon>Streptomyces</taxon>
    </lineage>
</organism>
<protein>
    <submittedName>
        <fullName evidence="2">Aldo/keto reductase</fullName>
    </submittedName>
</protein>
<sequence>MAPTRPLLEHALTAGVTALDTAFNYDAYAGHRVLARAAAGGLLEKFEVSTKVGYFPDGHTLEPARLRAAVERAAAELGRPPDTVLLHNPEHAPAGLAAACDTLAACRDAGLCAAWGIAAWNPSPLLSAAAGIDVRPDVLMVRAGLAVRGDVLDAAERLTLALGAADRWGMAPFAGNPNDPVWSKVDATVFLEPGQRASASRVQAGLAAAFALPAVSRIAVGTSSPQHLDELAAAVRYAAGPAVVDEYRELLRAGAGRRKGDQRAAHAHHG</sequence>
<feature type="domain" description="NADP-dependent oxidoreductase" evidence="1">
    <location>
        <begin position="7"/>
        <end position="128"/>
    </location>
</feature>
<evidence type="ECO:0000313" key="3">
    <source>
        <dbReference type="Proteomes" id="UP001431313"/>
    </source>
</evidence>
<proteinExistence type="predicted"/>
<reference evidence="2" key="1">
    <citation type="submission" date="2022-08" db="EMBL/GenBank/DDBJ databases">
        <authorList>
            <person name="Somphong A."/>
            <person name="Phongsopitanun W."/>
        </authorList>
    </citation>
    <scope>NUCLEOTIDE SEQUENCE</scope>
    <source>
        <strain evidence="2">LP05-1</strain>
    </source>
</reference>
<accession>A0ABT2CLP9</accession>
<name>A0ABT2CLP9_9ACTN</name>
<dbReference type="SUPFAM" id="SSF51430">
    <property type="entry name" value="NAD(P)-linked oxidoreductase"/>
    <property type="match status" value="1"/>
</dbReference>
<gene>
    <name evidence="2" type="ORF">NX801_22400</name>
</gene>